<keyword evidence="6" id="KW-1185">Reference proteome</keyword>
<dbReference type="InterPro" id="IPR001296">
    <property type="entry name" value="Glyco_trans_1"/>
</dbReference>
<organism evidence="5 6">
    <name type="scientific">Cellulomonas fimi (strain ATCC 484 / DSM 20113 / JCM 1341 / CCUG 24087 / LMG 16345 / NBRC 15513 / NCIMB 8980 / NCTC 7547 / NRS-133)</name>
    <dbReference type="NCBI Taxonomy" id="590998"/>
    <lineage>
        <taxon>Bacteria</taxon>
        <taxon>Bacillati</taxon>
        <taxon>Actinomycetota</taxon>
        <taxon>Actinomycetes</taxon>
        <taxon>Micrococcales</taxon>
        <taxon>Cellulomonadaceae</taxon>
        <taxon>Cellulomonas</taxon>
    </lineage>
</organism>
<keyword evidence="1" id="KW-0328">Glycosyltransferase</keyword>
<dbReference type="AlphaFoldDB" id="F4H5Z0"/>
<accession>F4H5Z0</accession>
<feature type="domain" description="Glycosyltransferase subfamily 4-like N-terminal" evidence="4">
    <location>
        <begin position="22"/>
        <end position="192"/>
    </location>
</feature>
<dbReference type="eggNOG" id="COG0297">
    <property type="taxonomic scope" value="Bacteria"/>
</dbReference>
<feature type="domain" description="Glycosyl transferase family 1" evidence="3">
    <location>
        <begin position="211"/>
        <end position="371"/>
    </location>
</feature>
<dbReference type="EMBL" id="CP002666">
    <property type="protein sequence ID" value="AEE46720.1"/>
    <property type="molecule type" value="Genomic_DNA"/>
</dbReference>
<dbReference type="RefSeq" id="WP_013771746.1">
    <property type="nucleotide sequence ID" value="NC_015514.1"/>
</dbReference>
<name>F4H5Z0_CELFA</name>
<evidence type="ECO:0000259" key="3">
    <source>
        <dbReference type="Pfam" id="PF00534"/>
    </source>
</evidence>
<dbReference type="PANTHER" id="PTHR12526:SF635">
    <property type="entry name" value="GLYCOSYL TRANSFERASE GROUP 1"/>
    <property type="match status" value="1"/>
</dbReference>
<dbReference type="Gene3D" id="3.40.50.2000">
    <property type="entry name" value="Glycogen Phosphorylase B"/>
    <property type="match status" value="2"/>
</dbReference>
<dbReference type="InterPro" id="IPR028098">
    <property type="entry name" value="Glyco_trans_4-like_N"/>
</dbReference>
<dbReference type="GO" id="GO:0016757">
    <property type="term" value="F:glycosyltransferase activity"/>
    <property type="evidence" value="ECO:0007669"/>
    <property type="project" value="UniProtKB-KW"/>
</dbReference>
<gene>
    <name evidence="5" type="ordered locus">Celf_2595</name>
</gene>
<dbReference type="STRING" id="590998.Celf_2595"/>
<keyword evidence="2 5" id="KW-0808">Transferase</keyword>
<dbReference type="KEGG" id="cfi:Celf_2595"/>
<dbReference type="Proteomes" id="UP000008460">
    <property type="component" value="Chromosome"/>
</dbReference>
<reference evidence="5 6" key="1">
    <citation type="submission" date="2011-04" db="EMBL/GenBank/DDBJ databases">
        <title>Complete sequence of Cellulomonas fimi ATCC 484.</title>
        <authorList>
            <consortium name="US DOE Joint Genome Institute"/>
            <person name="Lucas S."/>
            <person name="Han J."/>
            <person name="Lapidus A."/>
            <person name="Cheng J.-F."/>
            <person name="Goodwin L."/>
            <person name="Pitluck S."/>
            <person name="Peters L."/>
            <person name="Chertkov O."/>
            <person name="Detter J.C."/>
            <person name="Han C."/>
            <person name="Tapia R."/>
            <person name="Land M."/>
            <person name="Hauser L."/>
            <person name="Kyrpides N."/>
            <person name="Ivanova N."/>
            <person name="Ovchinnikova G."/>
            <person name="Pagani I."/>
            <person name="Mead D."/>
            <person name="Brumm P."/>
            <person name="Woyke T."/>
        </authorList>
    </citation>
    <scope>NUCLEOTIDE SEQUENCE [LARGE SCALE GENOMIC DNA]</scope>
    <source>
        <strain evidence="6">ATCC 484 / DSM 20113 / JCM 1341 / NBRC 15513 / NCIMB 8980 / NCTC 7547</strain>
    </source>
</reference>
<dbReference type="Pfam" id="PF00534">
    <property type="entry name" value="Glycos_transf_1"/>
    <property type="match status" value="1"/>
</dbReference>
<protein>
    <submittedName>
        <fullName evidence="5">Glycosyl transferase group 1</fullName>
    </submittedName>
</protein>
<dbReference type="HOGENOM" id="CLU_009583_2_3_11"/>
<dbReference type="eggNOG" id="COG0438">
    <property type="taxonomic scope" value="Bacteria"/>
</dbReference>
<evidence type="ECO:0000313" key="6">
    <source>
        <dbReference type="Proteomes" id="UP000008460"/>
    </source>
</evidence>
<proteinExistence type="predicted"/>
<dbReference type="PANTHER" id="PTHR12526">
    <property type="entry name" value="GLYCOSYLTRANSFERASE"/>
    <property type="match status" value="1"/>
</dbReference>
<dbReference type="Pfam" id="PF13579">
    <property type="entry name" value="Glyco_trans_4_4"/>
    <property type="match status" value="1"/>
</dbReference>
<evidence type="ECO:0000259" key="4">
    <source>
        <dbReference type="Pfam" id="PF13579"/>
    </source>
</evidence>
<evidence type="ECO:0000256" key="2">
    <source>
        <dbReference type="ARBA" id="ARBA00022679"/>
    </source>
</evidence>
<evidence type="ECO:0000313" key="5">
    <source>
        <dbReference type="EMBL" id="AEE46720.1"/>
    </source>
</evidence>
<evidence type="ECO:0000256" key="1">
    <source>
        <dbReference type="ARBA" id="ARBA00022676"/>
    </source>
</evidence>
<sequence length="411" mass="42763">MRIAMVSEHASPLAVLGGVDAGGQNVHVAALAAALAGLGHTVDVYTRRDDPGLPPEVDLCPGVRVRHVDAGPPEAVPKDDLLPWMPQFARVLVDAWAHERPDVVHAHFWMSGLAAVQAGEATGVPVVQTFHALGSVKRRHQGAKDTSPPGRVVTETTVGRRVAAVVATCTDEVTELSRMGVPVGHVRVVPCGVDVAHFSPAAAPAGPPRREPVRLLVVGRLVERKGVDTVIDALADLPDAELCVAGGPGADDLDGDPEVVRLRARATARGVADRVHLLGRVAHDAMPGLLRSADVVVATPWYEPFGIVPLEAAACGVPVVGSAVGGLLDSVVDGRTGVLVPPRDPQAVARAVRSLVDAPVWAAATGRAARERAVRLYAWERVAAATAEVYATVTTGVGTRDGVGTREVRAV</sequence>
<dbReference type="SUPFAM" id="SSF53756">
    <property type="entry name" value="UDP-Glycosyltransferase/glycogen phosphorylase"/>
    <property type="match status" value="1"/>
</dbReference>